<evidence type="ECO:0000313" key="2">
    <source>
        <dbReference type="EMBL" id="MCM2390174.1"/>
    </source>
</evidence>
<reference evidence="2" key="1">
    <citation type="submission" date="2022-06" db="EMBL/GenBank/DDBJ databases">
        <title>Genome public.</title>
        <authorList>
            <person name="Sun Q."/>
        </authorList>
    </citation>
    <scope>NUCLEOTIDE SEQUENCE</scope>
    <source>
        <strain evidence="2">CWNU-1</strain>
    </source>
</reference>
<proteinExistence type="predicted"/>
<organism evidence="2 3">
    <name type="scientific">Streptomyces albipurpureus</name>
    <dbReference type="NCBI Taxonomy" id="2897419"/>
    <lineage>
        <taxon>Bacteria</taxon>
        <taxon>Bacillati</taxon>
        <taxon>Actinomycetota</taxon>
        <taxon>Actinomycetes</taxon>
        <taxon>Kitasatosporales</taxon>
        <taxon>Streptomycetaceae</taxon>
        <taxon>Streptomyces</taxon>
    </lineage>
</organism>
<name>A0ABT0UQ99_9ACTN</name>
<evidence type="ECO:0000256" key="1">
    <source>
        <dbReference type="SAM" id="MobiDB-lite"/>
    </source>
</evidence>
<feature type="compositionally biased region" description="Basic and acidic residues" evidence="1">
    <location>
        <begin position="219"/>
        <end position="235"/>
    </location>
</feature>
<sequence>MSFTTPGLQAFAAAVDTERQRQLAKWGDQRHPDGTGQYPELIVDADVARMACQQAAEGEYLTWLHILREEAAEALAETDPAKLRTELVQIAAVCAAWIHDIDTRTPPQTDTKTEAPFAIGFRLHHHGNAYDGVLLPGGQTILVTDPADLLATGAPTLDDLLRGGYHGAHIEWGHQTLHAEFQRAIGLLATLADPEPCRHDHHGHCRIHGTTASPCPHVSARELITRHGRPEAGRG</sequence>
<evidence type="ECO:0000313" key="3">
    <source>
        <dbReference type="Proteomes" id="UP001431429"/>
    </source>
</evidence>
<keyword evidence="3" id="KW-1185">Reference proteome</keyword>
<accession>A0ABT0UQ99</accession>
<dbReference type="Proteomes" id="UP001431429">
    <property type="component" value="Unassembled WGS sequence"/>
</dbReference>
<dbReference type="RefSeq" id="WP_250920503.1">
    <property type="nucleotide sequence ID" value="NZ_JAMQAW010000023.1"/>
</dbReference>
<gene>
    <name evidence="2" type="ORF">NBG84_18070</name>
</gene>
<dbReference type="EMBL" id="JAMQAW010000023">
    <property type="protein sequence ID" value="MCM2390174.1"/>
    <property type="molecule type" value="Genomic_DNA"/>
</dbReference>
<protein>
    <submittedName>
        <fullName evidence="2">Uncharacterized protein</fullName>
    </submittedName>
</protein>
<feature type="region of interest" description="Disordered" evidence="1">
    <location>
        <begin position="216"/>
        <end position="235"/>
    </location>
</feature>
<comment type="caution">
    <text evidence="2">The sequence shown here is derived from an EMBL/GenBank/DDBJ whole genome shotgun (WGS) entry which is preliminary data.</text>
</comment>